<dbReference type="GO" id="GO:0003700">
    <property type="term" value="F:DNA-binding transcription factor activity"/>
    <property type="evidence" value="ECO:0007669"/>
    <property type="project" value="InterPro"/>
</dbReference>
<dbReference type="InterPro" id="IPR013325">
    <property type="entry name" value="RNA_pol_sigma_r2"/>
</dbReference>
<dbReference type="SUPFAM" id="SSF88946">
    <property type="entry name" value="Sigma2 domain of RNA polymerase sigma factors"/>
    <property type="match status" value="1"/>
</dbReference>
<reference evidence="1 2" key="1">
    <citation type="submission" date="2018-06" db="EMBL/GenBank/DDBJ databases">
        <title>Sphaerisporangium craniellae sp. nov., isolated from a marine sponge in the South China Sea.</title>
        <authorList>
            <person name="Li L."/>
        </authorList>
    </citation>
    <scope>NUCLEOTIDE SEQUENCE [LARGE SCALE GENOMIC DNA]</scope>
    <source>
        <strain evidence="1 2">LHW63015</strain>
    </source>
</reference>
<accession>A0A366LS38</accession>
<protein>
    <submittedName>
        <fullName evidence="1">Uncharacterized protein</fullName>
    </submittedName>
</protein>
<organism evidence="1 2">
    <name type="scientific">Spongiactinospora rosea</name>
    <dbReference type="NCBI Taxonomy" id="2248750"/>
    <lineage>
        <taxon>Bacteria</taxon>
        <taxon>Bacillati</taxon>
        <taxon>Actinomycetota</taxon>
        <taxon>Actinomycetes</taxon>
        <taxon>Streptosporangiales</taxon>
        <taxon>Streptosporangiaceae</taxon>
        <taxon>Spongiactinospora</taxon>
    </lineage>
</organism>
<keyword evidence="2" id="KW-1185">Reference proteome</keyword>
<dbReference type="PANTHER" id="PTHR47756:SF2">
    <property type="entry name" value="BLL6612 PROTEIN"/>
    <property type="match status" value="1"/>
</dbReference>
<sequence length="127" mass="13824">MRRAGTEDLLRELTPRVLGAVVRRYGHFDTAEDAVQEALLAAARSWPDGGTPDDPGLALLPAIESDERMAGDHRPHAVRAHLLEMAGEHAAARAAYLAAAERTTSLPQQRYLHTRAARLVAGPRSDR</sequence>
<gene>
    <name evidence="1" type="ORF">DP939_28965</name>
</gene>
<name>A0A366LS38_9ACTN</name>
<dbReference type="Proteomes" id="UP000253303">
    <property type="component" value="Unassembled WGS sequence"/>
</dbReference>
<evidence type="ECO:0000313" key="2">
    <source>
        <dbReference type="Proteomes" id="UP000253303"/>
    </source>
</evidence>
<comment type="caution">
    <text evidence="1">The sequence shown here is derived from an EMBL/GenBank/DDBJ whole genome shotgun (WGS) entry which is preliminary data.</text>
</comment>
<dbReference type="EMBL" id="QMEY01000015">
    <property type="protein sequence ID" value="RBQ16785.1"/>
    <property type="molecule type" value="Genomic_DNA"/>
</dbReference>
<proteinExistence type="predicted"/>
<dbReference type="Gene3D" id="1.10.1740.10">
    <property type="match status" value="1"/>
</dbReference>
<dbReference type="GO" id="GO:0006352">
    <property type="term" value="P:DNA-templated transcription initiation"/>
    <property type="evidence" value="ECO:0007669"/>
    <property type="project" value="InterPro"/>
</dbReference>
<dbReference type="AlphaFoldDB" id="A0A366LS38"/>
<dbReference type="OrthoDB" id="5198372at2"/>
<evidence type="ECO:0000313" key="1">
    <source>
        <dbReference type="EMBL" id="RBQ16785.1"/>
    </source>
</evidence>
<dbReference type="PANTHER" id="PTHR47756">
    <property type="entry name" value="BLL6612 PROTEIN-RELATED"/>
    <property type="match status" value="1"/>
</dbReference>